<reference evidence="1" key="1">
    <citation type="journal article" date="2019" name="Sci. Rep.">
        <title>Draft genome of Tanacetum cinerariifolium, the natural source of mosquito coil.</title>
        <authorList>
            <person name="Yamashiro T."/>
            <person name="Shiraishi A."/>
            <person name="Satake H."/>
            <person name="Nakayama K."/>
        </authorList>
    </citation>
    <scope>NUCLEOTIDE SEQUENCE</scope>
</reference>
<evidence type="ECO:0000313" key="1">
    <source>
        <dbReference type="EMBL" id="GFD16936.1"/>
    </source>
</evidence>
<feature type="non-terminal residue" evidence="1">
    <location>
        <position position="72"/>
    </location>
</feature>
<protein>
    <submittedName>
        <fullName evidence="1">Uncharacterized protein</fullName>
    </submittedName>
</protein>
<proteinExistence type="predicted"/>
<name>A0A699U6E2_TANCI</name>
<accession>A0A699U6E2</accession>
<sequence>MSDSSNYSDMSDPEYIADIDMVMQLINEDQQMQGESSRRSRKAINRDRDIAEARLMADYFGPSPKHPDYYFR</sequence>
<dbReference type="AlphaFoldDB" id="A0A699U6E2"/>
<organism evidence="1">
    <name type="scientific">Tanacetum cinerariifolium</name>
    <name type="common">Dalmatian daisy</name>
    <name type="synonym">Chrysanthemum cinerariifolium</name>
    <dbReference type="NCBI Taxonomy" id="118510"/>
    <lineage>
        <taxon>Eukaryota</taxon>
        <taxon>Viridiplantae</taxon>
        <taxon>Streptophyta</taxon>
        <taxon>Embryophyta</taxon>
        <taxon>Tracheophyta</taxon>
        <taxon>Spermatophyta</taxon>
        <taxon>Magnoliopsida</taxon>
        <taxon>eudicotyledons</taxon>
        <taxon>Gunneridae</taxon>
        <taxon>Pentapetalae</taxon>
        <taxon>asterids</taxon>
        <taxon>campanulids</taxon>
        <taxon>Asterales</taxon>
        <taxon>Asteraceae</taxon>
        <taxon>Asteroideae</taxon>
        <taxon>Anthemideae</taxon>
        <taxon>Anthemidinae</taxon>
        <taxon>Tanacetum</taxon>
    </lineage>
</organism>
<comment type="caution">
    <text evidence="1">The sequence shown here is derived from an EMBL/GenBank/DDBJ whole genome shotgun (WGS) entry which is preliminary data.</text>
</comment>
<gene>
    <name evidence="1" type="ORF">Tci_888905</name>
</gene>
<dbReference type="EMBL" id="BKCJ011296615">
    <property type="protein sequence ID" value="GFD16936.1"/>
    <property type="molecule type" value="Genomic_DNA"/>
</dbReference>